<dbReference type="InterPro" id="IPR000601">
    <property type="entry name" value="PKD_dom"/>
</dbReference>
<accession>A0ABW4ZJ41</accession>
<dbReference type="InterPro" id="IPR057171">
    <property type="entry name" value="DUF7849"/>
</dbReference>
<dbReference type="InterPro" id="IPR055353">
    <property type="entry name" value="DUF7619"/>
</dbReference>
<feature type="domain" description="PKD" evidence="1">
    <location>
        <begin position="53"/>
        <end position="96"/>
    </location>
</feature>
<dbReference type="SUPFAM" id="SSF49299">
    <property type="entry name" value="PKD domain"/>
    <property type="match status" value="1"/>
</dbReference>
<dbReference type="InterPro" id="IPR035986">
    <property type="entry name" value="PKD_dom_sf"/>
</dbReference>
<evidence type="ECO:0000259" key="1">
    <source>
        <dbReference type="PROSITE" id="PS50093"/>
    </source>
</evidence>
<dbReference type="PROSITE" id="PS51257">
    <property type="entry name" value="PROKAR_LIPOPROTEIN"/>
    <property type="match status" value="1"/>
</dbReference>
<name>A0ABW4ZJ41_9SPHI</name>
<dbReference type="EMBL" id="JBHUHZ010000001">
    <property type="protein sequence ID" value="MFD2162060.1"/>
    <property type="molecule type" value="Genomic_DNA"/>
</dbReference>
<sequence>MMRHLATLIFILIACEAKSQVLPADTIPAEIAVSIDSSKVRFNSKLRDLRQISGAPTPFYTYFWEFGDGHFSFEKDPLHHYRDTGTYDVRVYATNNYDDGKPPPTKPKKIKAPKAPPIQYAYNSFKSGGSIALKTNRMPKPAEEMVLIVAYRNKPEWNIENLSGRIAILYNEKQFKQNNFVLNDTRKYYNEEKTELKTLLAYTPLTKVIEEDWKQKGGPANVTILRPAEDSQLLKEKADLFRNAEVWKFQNLKKGEERFMFLSLNTTPEMLQDTNAVVTISAVFIPDDPLVEHELTDLQLQIVASHDPNKMMLKNRRMNYRFTGKNRELAYKVRFQNTGEGPAKKVAIGVRTAGILDLSSLKITGSQPNCIPCDSAYTNQSCLDTVILKDSVVFVFKNIYLPGVKQKGVSDVDSTMGHIEYSVKFKKKPRKVPFDSQAAIVFDKNEPIYTNRSVGRFKPGLSPSLIAVYGSQLNKTQAINLGNKNFSLGLSIAPFAPHRKYLQWEIYASSYNEAETFLGRQEGVGDTVINRIGYKINYRERFQKTKMVSVDVVPAQLRYNLNSFVGFGAGALVSLNFKTSGERTQNTYAQTQGAQGRLENTVFTATVKEDLKGIDHWTTTLFADVQIGRVRVGPALGLRYLHSLNISDRRISTYLTWKF</sequence>
<keyword evidence="3" id="KW-1185">Reference proteome</keyword>
<gene>
    <name evidence="2" type="ORF">ACFSJU_06620</name>
</gene>
<proteinExistence type="predicted"/>
<dbReference type="Gene3D" id="2.60.40.10">
    <property type="entry name" value="Immunoglobulins"/>
    <property type="match status" value="1"/>
</dbReference>
<comment type="caution">
    <text evidence="2">The sequence shown here is derived from an EMBL/GenBank/DDBJ whole genome shotgun (WGS) entry which is preliminary data.</text>
</comment>
<dbReference type="Pfam" id="PF18911">
    <property type="entry name" value="PKD_4"/>
    <property type="match status" value="1"/>
</dbReference>
<organism evidence="2 3">
    <name type="scientific">Paradesertivirga mongoliensis</name>
    <dbReference type="NCBI Taxonomy" id="2100740"/>
    <lineage>
        <taxon>Bacteria</taxon>
        <taxon>Pseudomonadati</taxon>
        <taxon>Bacteroidota</taxon>
        <taxon>Sphingobacteriia</taxon>
        <taxon>Sphingobacteriales</taxon>
        <taxon>Sphingobacteriaceae</taxon>
        <taxon>Paradesertivirga</taxon>
    </lineage>
</organism>
<dbReference type="Proteomes" id="UP001597387">
    <property type="component" value="Unassembled WGS sequence"/>
</dbReference>
<reference evidence="3" key="1">
    <citation type="journal article" date="2019" name="Int. J. Syst. Evol. Microbiol.">
        <title>The Global Catalogue of Microorganisms (GCM) 10K type strain sequencing project: providing services to taxonomists for standard genome sequencing and annotation.</title>
        <authorList>
            <consortium name="The Broad Institute Genomics Platform"/>
            <consortium name="The Broad Institute Genome Sequencing Center for Infectious Disease"/>
            <person name="Wu L."/>
            <person name="Ma J."/>
        </authorList>
    </citation>
    <scope>NUCLEOTIDE SEQUENCE [LARGE SCALE GENOMIC DNA]</scope>
    <source>
        <strain evidence="3">KCTC 42217</strain>
    </source>
</reference>
<evidence type="ECO:0000313" key="3">
    <source>
        <dbReference type="Proteomes" id="UP001597387"/>
    </source>
</evidence>
<dbReference type="PROSITE" id="PS50093">
    <property type="entry name" value="PKD"/>
    <property type="match status" value="1"/>
</dbReference>
<dbReference type="Pfam" id="PF24595">
    <property type="entry name" value="DUF7619"/>
    <property type="match status" value="1"/>
</dbReference>
<dbReference type="RefSeq" id="WP_255897967.1">
    <property type="nucleotide sequence ID" value="NZ_JAFMZO010000001.1"/>
</dbReference>
<evidence type="ECO:0000313" key="2">
    <source>
        <dbReference type="EMBL" id="MFD2162060.1"/>
    </source>
</evidence>
<dbReference type="InterPro" id="IPR013783">
    <property type="entry name" value="Ig-like_fold"/>
</dbReference>
<protein>
    <submittedName>
        <fullName evidence="2">PKD domain-containing protein</fullName>
    </submittedName>
</protein>
<dbReference type="Pfam" id="PF25233">
    <property type="entry name" value="DUF7849"/>
    <property type="match status" value="1"/>
</dbReference>
<dbReference type="CDD" id="cd00146">
    <property type="entry name" value="PKD"/>
    <property type="match status" value="1"/>
</dbReference>